<keyword evidence="7" id="KW-0326">Glycosidase</keyword>
<evidence type="ECO:0000256" key="2">
    <source>
        <dbReference type="ARBA" id="ARBA00007072"/>
    </source>
</evidence>
<sequence>MRRSPSVSLSLAIGSSGICEGLRSRIGVPPLVTSLALNLLIDPSELYLNLNTYFDPIGDLFGIRDVRVKVLLDSKALGILVVLVYFLIWEGGDGGVGMDVVGDMLLVEPALVEDDGVDRIEGCDVEGYPMRTHGMALASNLSDDGRSRSFGFLFDDVQSIIEAAICNFLVVVLKIKGKECGSMGNIGGLAISSIHSRWLLYTQDGSNLQYVTTSSFLLITYAKHLGADGMINSCGELLISGDVLVAHAKRQIDYILGDNPMNMSYMVGFSENYPTRIRHRGSSVPSIYDHPGRISCYDGQQYLTSLPPNPNLLVGAIVGGPDIHDNYEDSRINSLQAEPTTYINAPFVGVAAYLTIFTPN</sequence>
<organism evidence="10">
    <name type="scientific">Tanacetum cinerariifolium</name>
    <name type="common">Dalmatian daisy</name>
    <name type="synonym">Chrysanthemum cinerariifolium</name>
    <dbReference type="NCBI Taxonomy" id="118510"/>
    <lineage>
        <taxon>Eukaryota</taxon>
        <taxon>Viridiplantae</taxon>
        <taxon>Streptophyta</taxon>
        <taxon>Embryophyta</taxon>
        <taxon>Tracheophyta</taxon>
        <taxon>Spermatophyta</taxon>
        <taxon>Magnoliopsida</taxon>
        <taxon>eudicotyledons</taxon>
        <taxon>Gunneridae</taxon>
        <taxon>Pentapetalae</taxon>
        <taxon>asterids</taxon>
        <taxon>campanulids</taxon>
        <taxon>Asterales</taxon>
        <taxon>Asteraceae</taxon>
        <taxon>Asteroideae</taxon>
        <taxon>Anthemideae</taxon>
        <taxon>Anthemidinae</taxon>
        <taxon>Tanacetum</taxon>
    </lineage>
</organism>
<name>A0A699HDF8_TANCI</name>
<dbReference type="Gene3D" id="1.50.10.10">
    <property type="match status" value="1"/>
</dbReference>
<dbReference type="Pfam" id="PF00759">
    <property type="entry name" value="Glyco_hydro_9"/>
    <property type="match status" value="1"/>
</dbReference>
<evidence type="ECO:0000256" key="7">
    <source>
        <dbReference type="ARBA" id="ARBA00023295"/>
    </source>
</evidence>
<dbReference type="EMBL" id="BKCJ010138306">
    <property type="protein sequence ID" value="GEX90943.1"/>
    <property type="molecule type" value="Genomic_DNA"/>
</dbReference>
<proteinExistence type="inferred from homology"/>
<evidence type="ECO:0000256" key="4">
    <source>
        <dbReference type="ARBA" id="ARBA00022801"/>
    </source>
</evidence>
<evidence type="ECO:0000259" key="9">
    <source>
        <dbReference type="Pfam" id="PF00759"/>
    </source>
</evidence>
<dbReference type="AlphaFoldDB" id="A0A699HDF8"/>
<feature type="domain" description="Glycoside hydrolase family 9" evidence="9">
    <location>
        <begin position="197"/>
        <end position="350"/>
    </location>
</feature>
<comment type="similarity">
    <text evidence="2">Belongs to the glycosyl hydrolase 9 (cellulase E) family.</text>
</comment>
<dbReference type="GO" id="GO:0030245">
    <property type="term" value="P:cellulose catabolic process"/>
    <property type="evidence" value="ECO:0007669"/>
    <property type="project" value="UniProtKB-KW"/>
</dbReference>
<keyword evidence="6" id="KW-0119">Carbohydrate metabolism</keyword>
<dbReference type="InterPro" id="IPR008928">
    <property type="entry name" value="6-hairpin_glycosidase_sf"/>
</dbReference>
<evidence type="ECO:0000256" key="8">
    <source>
        <dbReference type="ARBA" id="ARBA00023326"/>
    </source>
</evidence>
<comment type="caution">
    <text evidence="10">The sequence shown here is derived from an EMBL/GenBank/DDBJ whole genome shotgun (WGS) entry which is preliminary data.</text>
</comment>
<evidence type="ECO:0000256" key="5">
    <source>
        <dbReference type="ARBA" id="ARBA00023001"/>
    </source>
</evidence>
<dbReference type="InterPro" id="IPR001701">
    <property type="entry name" value="Glyco_hydro_9"/>
</dbReference>
<gene>
    <name evidence="10" type="ORF">Tci_362918</name>
</gene>
<dbReference type="GO" id="GO:0008810">
    <property type="term" value="F:cellulase activity"/>
    <property type="evidence" value="ECO:0007669"/>
    <property type="project" value="UniProtKB-EC"/>
</dbReference>
<dbReference type="EC" id="3.2.1.4" evidence="3"/>
<protein>
    <recommendedName>
        <fullName evidence="3">cellulase</fullName>
        <ecNumber evidence="3">3.2.1.4</ecNumber>
    </recommendedName>
</protein>
<dbReference type="SUPFAM" id="SSF48208">
    <property type="entry name" value="Six-hairpin glycosidases"/>
    <property type="match status" value="1"/>
</dbReference>
<comment type="catalytic activity">
    <reaction evidence="1">
        <text>Endohydrolysis of (1-&gt;4)-beta-D-glucosidic linkages in cellulose, lichenin and cereal beta-D-glucans.</text>
        <dbReference type="EC" id="3.2.1.4"/>
    </reaction>
</comment>
<keyword evidence="8" id="KW-0624">Polysaccharide degradation</keyword>
<reference evidence="10" key="1">
    <citation type="journal article" date="2019" name="Sci. Rep.">
        <title>Draft genome of Tanacetum cinerariifolium, the natural source of mosquito coil.</title>
        <authorList>
            <person name="Yamashiro T."/>
            <person name="Shiraishi A."/>
            <person name="Satake H."/>
            <person name="Nakayama K."/>
        </authorList>
    </citation>
    <scope>NUCLEOTIDE SEQUENCE</scope>
</reference>
<dbReference type="PANTHER" id="PTHR22298">
    <property type="entry name" value="ENDO-1,4-BETA-GLUCANASE"/>
    <property type="match status" value="1"/>
</dbReference>
<keyword evidence="5" id="KW-0136">Cellulose degradation</keyword>
<keyword evidence="4" id="KW-0378">Hydrolase</keyword>
<dbReference type="InterPro" id="IPR012341">
    <property type="entry name" value="6hp_glycosidase-like_sf"/>
</dbReference>
<evidence type="ECO:0000313" key="10">
    <source>
        <dbReference type="EMBL" id="GEX90943.1"/>
    </source>
</evidence>
<evidence type="ECO:0000256" key="6">
    <source>
        <dbReference type="ARBA" id="ARBA00023277"/>
    </source>
</evidence>
<accession>A0A699HDF8</accession>
<evidence type="ECO:0000256" key="3">
    <source>
        <dbReference type="ARBA" id="ARBA00012601"/>
    </source>
</evidence>
<evidence type="ECO:0000256" key="1">
    <source>
        <dbReference type="ARBA" id="ARBA00000966"/>
    </source>
</evidence>